<dbReference type="InParanoid" id="A0A0P0Y116"/>
<keyword evidence="2" id="KW-1185">Reference proteome</keyword>
<dbReference type="Proteomes" id="UP000059680">
    <property type="component" value="Chromosome 11"/>
</dbReference>
<dbReference type="EMBL" id="AP014967">
    <property type="protein sequence ID" value="BAT13526.1"/>
    <property type="molecule type" value="Genomic_DNA"/>
</dbReference>
<evidence type="ECO:0000313" key="2">
    <source>
        <dbReference type="Proteomes" id="UP000059680"/>
    </source>
</evidence>
<reference evidence="2" key="1">
    <citation type="journal article" date="2005" name="Nature">
        <title>The map-based sequence of the rice genome.</title>
        <authorList>
            <consortium name="International rice genome sequencing project (IRGSP)"/>
            <person name="Matsumoto T."/>
            <person name="Wu J."/>
            <person name="Kanamori H."/>
            <person name="Katayose Y."/>
            <person name="Fujisawa M."/>
            <person name="Namiki N."/>
            <person name="Mizuno H."/>
            <person name="Yamamoto K."/>
            <person name="Antonio B.A."/>
            <person name="Baba T."/>
            <person name="Sakata K."/>
            <person name="Nagamura Y."/>
            <person name="Aoki H."/>
            <person name="Arikawa K."/>
            <person name="Arita K."/>
            <person name="Bito T."/>
            <person name="Chiden Y."/>
            <person name="Fujitsuka N."/>
            <person name="Fukunaka R."/>
            <person name="Hamada M."/>
            <person name="Harada C."/>
            <person name="Hayashi A."/>
            <person name="Hijishita S."/>
            <person name="Honda M."/>
            <person name="Hosokawa S."/>
            <person name="Ichikawa Y."/>
            <person name="Idonuma A."/>
            <person name="Iijima M."/>
            <person name="Ikeda M."/>
            <person name="Ikeno M."/>
            <person name="Ito K."/>
            <person name="Ito S."/>
            <person name="Ito T."/>
            <person name="Ito Y."/>
            <person name="Ito Y."/>
            <person name="Iwabuchi A."/>
            <person name="Kamiya K."/>
            <person name="Karasawa W."/>
            <person name="Kurita K."/>
            <person name="Katagiri S."/>
            <person name="Kikuta A."/>
            <person name="Kobayashi H."/>
            <person name="Kobayashi N."/>
            <person name="Machita K."/>
            <person name="Maehara T."/>
            <person name="Masukawa M."/>
            <person name="Mizubayashi T."/>
            <person name="Mukai Y."/>
            <person name="Nagasaki H."/>
            <person name="Nagata Y."/>
            <person name="Naito S."/>
            <person name="Nakashima M."/>
            <person name="Nakama Y."/>
            <person name="Nakamichi Y."/>
            <person name="Nakamura M."/>
            <person name="Meguro A."/>
            <person name="Negishi M."/>
            <person name="Ohta I."/>
            <person name="Ohta T."/>
            <person name="Okamoto M."/>
            <person name="Ono N."/>
            <person name="Saji S."/>
            <person name="Sakaguchi M."/>
            <person name="Sakai K."/>
            <person name="Shibata M."/>
            <person name="Shimokawa T."/>
            <person name="Song J."/>
            <person name="Takazaki Y."/>
            <person name="Terasawa K."/>
            <person name="Tsugane M."/>
            <person name="Tsuji K."/>
            <person name="Ueda S."/>
            <person name="Waki K."/>
            <person name="Yamagata H."/>
            <person name="Yamamoto M."/>
            <person name="Yamamoto S."/>
            <person name="Yamane H."/>
            <person name="Yoshiki S."/>
            <person name="Yoshihara R."/>
            <person name="Yukawa K."/>
            <person name="Zhong H."/>
            <person name="Yano M."/>
            <person name="Yuan Q."/>
            <person name="Ouyang S."/>
            <person name="Liu J."/>
            <person name="Jones K.M."/>
            <person name="Gansberger K."/>
            <person name="Moffat K."/>
            <person name="Hill J."/>
            <person name="Bera J."/>
            <person name="Fadrosh D."/>
            <person name="Jin S."/>
            <person name="Johri S."/>
            <person name="Kim M."/>
            <person name="Overton L."/>
            <person name="Reardon M."/>
            <person name="Tsitrin T."/>
            <person name="Vuong H."/>
            <person name="Weaver B."/>
            <person name="Ciecko A."/>
            <person name="Tallon L."/>
            <person name="Jackson J."/>
            <person name="Pai G."/>
            <person name="Aken S.V."/>
            <person name="Utterback T."/>
            <person name="Reidmuller S."/>
            <person name="Feldblyum T."/>
            <person name="Hsiao J."/>
            <person name="Zismann V."/>
            <person name="Iobst S."/>
            <person name="de Vazeille A.R."/>
            <person name="Buell C.R."/>
            <person name="Ying K."/>
            <person name="Li Y."/>
            <person name="Lu T."/>
            <person name="Huang Y."/>
            <person name="Zhao Q."/>
            <person name="Feng Q."/>
            <person name="Zhang L."/>
            <person name="Zhu J."/>
            <person name="Weng Q."/>
            <person name="Mu J."/>
            <person name="Lu Y."/>
            <person name="Fan D."/>
            <person name="Liu Y."/>
            <person name="Guan J."/>
            <person name="Zhang Y."/>
            <person name="Yu S."/>
            <person name="Liu X."/>
            <person name="Zhang Y."/>
            <person name="Hong G."/>
            <person name="Han B."/>
            <person name="Choisne N."/>
            <person name="Demange N."/>
            <person name="Orjeda G."/>
            <person name="Samain S."/>
            <person name="Cattolico L."/>
            <person name="Pelletier E."/>
            <person name="Couloux A."/>
            <person name="Segurens B."/>
            <person name="Wincker P."/>
            <person name="D'Hont A."/>
            <person name="Scarpelli C."/>
            <person name="Weissenbach J."/>
            <person name="Salanoubat M."/>
            <person name="Quetier F."/>
            <person name="Yu Y."/>
            <person name="Kim H.R."/>
            <person name="Rambo T."/>
            <person name="Currie J."/>
            <person name="Collura K."/>
            <person name="Luo M."/>
            <person name="Yang T."/>
            <person name="Ammiraju J.S.S."/>
            <person name="Engler F."/>
            <person name="Soderlund C."/>
            <person name="Wing R.A."/>
            <person name="Palmer L.E."/>
            <person name="de la Bastide M."/>
            <person name="Spiegel L."/>
            <person name="Nascimento L."/>
            <person name="Zutavern T."/>
            <person name="O'Shaughnessy A."/>
            <person name="Dike S."/>
            <person name="Dedhia N."/>
            <person name="Preston R."/>
            <person name="Balija V."/>
            <person name="McCombie W.R."/>
            <person name="Chow T."/>
            <person name="Chen H."/>
            <person name="Chung M."/>
            <person name="Chen C."/>
            <person name="Shaw J."/>
            <person name="Wu H."/>
            <person name="Hsiao K."/>
            <person name="Chao Y."/>
            <person name="Chu M."/>
            <person name="Cheng C."/>
            <person name="Hour A."/>
            <person name="Lee P."/>
            <person name="Lin S."/>
            <person name="Lin Y."/>
            <person name="Liou J."/>
            <person name="Liu S."/>
            <person name="Hsing Y."/>
            <person name="Raghuvanshi S."/>
            <person name="Mohanty A."/>
            <person name="Bharti A.K."/>
            <person name="Gaur A."/>
            <person name="Gupta V."/>
            <person name="Kumar D."/>
            <person name="Ravi V."/>
            <person name="Vij S."/>
            <person name="Kapur A."/>
            <person name="Khurana P."/>
            <person name="Khurana P."/>
            <person name="Khurana J.P."/>
            <person name="Tyagi A.K."/>
            <person name="Gaikwad K."/>
            <person name="Singh A."/>
            <person name="Dalal V."/>
            <person name="Srivastava S."/>
            <person name="Dixit A."/>
            <person name="Pal A.K."/>
            <person name="Ghazi I.A."/>
            <person name="Yadav M."/>
            <person name="Pandit A."/>
            <person name="Bhargava A."/>
            <person name="Sureshbabu K."/>
            <person name="Batra K."/>
            <person name="Sharma T.R."/>
            <person name="Mohapatra T."/>
            <person name="Singh N.K."/>
            <person name="Messing J."/>
            <person name="Nelson A.B."/>
            <person name="Fuks G."/>
            <person name="Kavchok S."/>
            <person name="Keizer G."/>
            <person name="Linton E."/>
            <person name="Llaca V."/>
            <person name="Song R."/>
            <person name="Tanyolac B."/>
            <person name="Young S."/>
            <person name="Ho-Il K."/>
            <person name="Hahn J.H."/>
            <person name="Sangsakoo G."/>
            <person name="Vanavichit A."/>
            <person name="de Mattos Luiz.A.T."/>
            <person name="Zimmer P.D."/>
            <person name="Malone G."/>
            <person name="Dellagostin O."/>
            <person name="de Oliveira A.C."/>
            <person name="Bevan M."/>
            <person name="Bancroft I."/>
            <person name="Minx P."/>
            <person name="Cordum H."/>
            <person name="Wilson R."/>
            <person name="Cheng Z."/>
            <person name="Jin W."/>
            <person name="Jiang J."/>
            <person name="Leong S.A."/>
            <person name="Iwama H."/>
            <person name="Gojobori T."/>
            <person name="Itoh T."/>
            <person name="Niimura Y."/>
            <person name="Fujii Y."/>
            <person name="Habara T."/>
            <person name="Sakai H."/>
            <person name="Sato Y."/>
            <person name="Wilson G."/>
            <person name="Kumar K."/>
            <person name="McCouch S."/>
            <person name="Juretic N."/>
            <person name="Hoen D."/>
            <person name="Wright S."/>
            <person name="Bruskiewich R."/>
            <person name="Bureau T."/>
            <person name="Miyao A."/>
            <person name="Hirochika H."/>
            <person name="Nishikawa T."/>
            <person name="Kadowaki K."/>
            <person name="Sugiura M."/>
            <person name="Burr B."/>
            <person name="Sasaki T."/>
        </authorList>
    </citation>
    <scope>NUCLEOTIDE SEQUENCE [LARGE SCALE GENOMIC DNA]</scope>
    <source>
        <strain evidence="2">cv. Nipponbare</strain>
    </source>
</reference>
<evidence type="ECO:0000313" key="1">
    <source>
        <dbReference type="EMBL" id="BAT13526.1"/>
    </source>
</evidence>
<dbReference type="AlphaFoldDB" id="A0A0P0Y116"/>
<organism evidence="1 2">
    <name type="scientific">Oryza sativa subsp. japonica</name>
    <name type="common">Rice</name>
    <dbReference type="NCBI Taxonomy" id="39947"/>
    <lineage>
        <taxon>Eukaryota</taxon>
        <taxon>Viridiplantae</taxon>
        <taxon>Streptophyta</taxon>
        <taxon>Embryophyta</taxon>
        <taxon>Tracheophyta</taxon>
        <taxon>Spermatophyta</taxon>
        <taxon>Magnoliopsida</taxon>
        <taxon>Liliopsida</taxon>
        <taxon>Poales</taxon>
        <taxon>Poaceae</taxon>
        <taxon>BOP clade</taxon>
        <taxon>Oryzoideae</taxon>
        <taxon>Oryzeae</taxon>
        <taxon>Oryzinae</taxon>
        <taxon>Oryza</taxon>
        <taxon>Oryza sativa</taxon>
    </lineage>
</organism>
<proteinExistence type="predicted"/>
<reference evidence="1 2" key="3">
    <citation type="journal article" date="2013" name="Rice">
        <title>Improvement of the Oryza sativa Nipponbare reference genome using next generation sequence and optical map data.</title>
        <authorList>
            <person name="Kawahara Y."/>
            <person name="de la Bastide M."/>
            <person name="Hamilton J.P."/>
            <person name="Kanamori H."/>
            <person name="McCombie W.R."/>
            <person name="Ouyang S."/>
            <person name="Schwartz D.C."/>
            <person name="Tanaka T."/>
            <person name="Wu J."/>
            <person name="Zhou S."/>
            <person name="Childs K.L."/>
            <person name="Davidson R.M."/>
            <person name="Lin H."/>
            <person name="Quesada-Ocampo L."/>
            <person name="Vaillancourt B."/>
            <person name="Sakai H."/>
            <person name="Lee S.S."/>
            <person name="Kim J."/>
            <person name="Numa H."/>
            <person name="Itoh T."/>
            <person name="Buell C.R."/>
            <person name="Matsumoto T."/>
        </authorList>
    </citation>
    <scope>NUCLEOTIDE SEQUENCE [LARGE SCALE GENOMIC DNA]</scope>
    <source>
        <strain evidence="2">cv. Nipponbare</strain>
    </source>
</reference>
<dbReference type="PaxDb" id="39947-A0A0P0Y116"/>
<sequence>MYLYSRIWSYDLFFLEWKMTKTMLDNQSNQPIGIEYEIMCCCGSIAYYCVHTSYLISSLNDIQIGVYFTEIMLTKLSANMLND</sequence>
<reference evidence="1 2" key="2">
    <citation type="journal article" date="2013" name="Plant Cell Physiol.">
        <title>Rice Annotation Project Database (RAP-DB): an integrative and interactive database for rice genomics.</title>
        <authorList>
            <person name="Sakai H."/>
            <person name="Lee S.S."/>
            <person name="Tanaka T."/>
            <person name="Numa H."/>
            <person name="Kim J."/>
            <person name="Kawahara Y."/>
            <person name="Wakimoto H."/>
            <person name="Yang C.C."/>
            <person name="Iwamoto M."/>
            <person name="Abe T."/>
            <person name="Yamada Y."/>
            <person name="Muto A."/>
            <person name="Inokuchi H."/>
            <person name="Ikemura T."/>
            <person name="Matsumoto T."/>
            <person name="Sasaki T."/>
            <person name="Itoh T."/>
        </authorList>
    </citation>
    <scope>NUCLEOTIDE SEQUENCE [LARGE SCALE GENOMIC DNA]</scope>
    <source>
        <strain evidence="2">cv. Nipponbare</strain>
    </source>
</reference>
<protein>
    <submittedName>
        <fullName evidence="1">Os11g0265100 protein</fullName>
    </submittedName>
</protein>
<accession>A0A0P0Y116</accession>
<name>A0A0P0Y116_ORYSJ</name>
<gene>
    <name evidence="1" type="ordered locus">Os11g0265100</name>
    <name evidence="1" type="ORF">OSNPB_110265100</name>
</gene>
<dbReference type="Gramene" id="Os11t0265100-00">
    <property type="protein sequence ID" value="Os11t0265100-00"/>
    <property type="gene ID" value="Os11g0265100"/>
</dbReference>